<reference evidence="2 3" key="1">
    <citation type="submission" date="2019-07" db="EMBL/GenBank/DDBJ databases">
        <title>Whole genome shotgun sequence of Agrococcus baldri NBRC 103055.</title>
        <authorList>
            <person name="Hosoyama A."/>
            <person name="Uohara A."/>
            <person name="Ohji S."/>
            <person name="Ichikawa N."/>
        </authorList>
    </citation>
    <scope>NUCLEOTIDE SEQUENCE [LARGE SCALE GENOMIC DNA]</scope>
    <source>
        <strain evidence="2 3">NBRC 103055</strain>
    </source>
</reference>
<evidence type="ECO:0000313" key="3">
    <source>
        <dbReference type="Proteomes" id="UP000321749"/>
    </source>
</evidence>
<dbReference type="RefSeq" id="WP_146794147.1">
    <property type="nucleotide sequence ID" value="NZ_BJUU01000007.1"/>
</dbReference>
<protein>
    <recommendedName>
        <fullName evidence="1">DUF3846 domain-containing protein</fullName>
    </recommendedName>
</protein>
<feature type="domain" description="DUF3846" evidence="1">
    <location>
        <begin position="14"/>
        <end position="107"/>
    </location>
</feature>
<accession>A0AA87RIX8</accession>
<evidence type="ECO:0000259" key="1">
    <source>
        <dbReference type="Pfam" id="PF12957"/>
    </source>
</evidence>
<keyword evidence="3" id="KW-1185">Reference proteome</keyword>
<comment type="caution">
    <text evidence="2">The sequence shown here is derived from an EMBL/GenBank/DDBJ whole genome shotgun (WGS) entry which is preliminary data.</text>
</comment>
<dbReference type="InterPro" id="IPR024559">
    <property type="entry name" value="DUF3846"/>
</dbReference>
<dbReference type="EMBL" id="BJUU01000007">
    <property type="protein sequence ID" value="GEK80138.1"/>
    <property type="molecule type" value="Genomic_DNA"/>
</dbReference>
<name>A0AA87RIX8_9MICO</name>
<gene>
    <name evidence="2" type="ORF">ABA31_14890</name>
</gene>
<dbReference type="Pfam" id="PF12957">
    <property type="entry name" value="DUF3846"/>
    <property type="match status" value="1"/>
</dbReference>
<proteinExistence type="predicted"/>
<organism evidence="2 3">
    <name type="scientific">Agrococcus baldri</name>
    <dbReference type="NCBI Taxonomy" id="153730"/>
    <lineage>
        <taxon>Bacteria</taxon>
        <taxon>Bacillati</taxon>
        <taxon>Actinomycetota</taxon>
        <taxon>Actinomycetes</taxon>
        <taxon>Micrococcales</taxon>
        <taxon>Microbacteriaceae</taxon>
        <taxon>Agrococcus</taxon>
    </lineage>
</organism>
<evidence type="ECO:0000313" key="2">
    <source>
        <dbReference type="EMBL" id="GEK80138.1"/>
    </source>
</evidence>
<dbReference type="Proteomes" id="UP000321749">
    <property type="component" value="Unassembled WGS sequence"/>
</dbReference>
<sequence length="199" mass="22039">MTAAVWIQADTIWSPSIIEVDELADYQSLVDGWVEALQVPSLGITIFVNEEGRLRRLKFNARASLLWWHRTPDARSQMICGDAVIVGAPDASGKATDAPGDLVTMLTEDGLFAVLVKIPYEDQGVYVDPVTGTSNHVVPLPPSMEGWYVCQGMYPDYFSAAVWAMLIEERWAAVDDTKVVSVAGMEHLFPSFMKRRSTD</sequence>
<dbReference type="AlphaFoldDB" id="A0AA87RIX8"/>